<sequence length="221" mass="26238">MNKIPIFFFPGMTSNSLIFERINIDLDLYEPFYFEWLPIVEEQSLSEYCDRYIELMPQPNPVLIGVSFGGIIAQEISKKIEVRKTIIISSVRSNKEFPNLYRFARKTKLYKLLPTGKVNFFLKVYQFFLSKKHKERMIMYDKYLPLRSKGYLDWCIDKILNWNQESNLENVIHIHGEKDELFPIKNIENAIVLKGGTHAMILTKYKWFNSHLSNIIQEVKK</sequence>
<dbReference type="GO" id="GO:0016787">
    <property type="term" value="F:hydrolase activity"/>
    <property type="evidence" value="ECO:0007669"/>
    <property type="project" value="UniProtKB-KW"/>
</dbReference>
<reference evidence="1 2" key="1">
    <citation type="submission" date="2019-11" db="EMBL/GenBank/DDBJ databases">
        <title>Genome of Strain BIT-d1.</title>
        <authorList>
            <person name="Yang Y."/>
        </authorList>
    </citation>
    <scope>NUCLEOTIDE SEQUENCE [LARGE SCALE GENOMIC DNA]</scope>
    <source>
        <strain evidence="1 2">BIT-d1</strain>
    </source>
</reference>
<comment type="caution">
    <text evidence="1">The sequence shown here is derived from an EMBL/GenBank/DDBJ whole genome shotgun (WGS) entry which is preliminary data.</text>
</comment>
<gene>
    <name evidence="1" type="ORF">GJV76_07445</name>
</gene>
<dbReference type="RefSeq" id="WP_155092012.1">
    <property type="nucleotide sequence ID" value="NZ_CP102754.1"/>
</dbReference>
<organism evidence="1 2">
    <name type="scientific">Myroides albus</name>
    <dbReference type="NCBI Taxonomy" id="2562892"/>
    <lineage>
        <taxon>Bacteria</taxon>
        <taxon>Pseudomonadati</taxon>
        <taxon>Bacteroidota</taxon>
        <taxon>Flavobacteriia</taxon>
        <taxon>Flavobacteriales</taxon>
        <taxon>Flavobacteriaceae</taxon>
        <taxon>Myroides</taxon>
    </lineage>
</organism>
<dbReference type="SUPFAM" id="SSF53474">
    <property type="entry name" value="alpha/beta-Hydrolases"/>
    <property type="match status" value="1"/>
</dbReference>
<accession>A0A6I3LK73</accession>
<proteinExistence type="predicted"/>
<name>A0A6I3LK73_9FLAO</name>
<keyword evidence="2" id="KW-1185">Reference proteome</keyword>
<evidence type="ECO:0000313" key="1">
    <source>
        <dbReference type="EMBL" id="MTG97976.1"/>
    </source>
</evidence>
<dbReference type="AlphaFoldDB" id="A0A6I3LK73"/>
<keyword evidence="1" id="KW-0378">Hydrolase</keyword>
<dbReference type="OrthoDB" id="659408at2"/>
<evidence type="ECO:0000313" key="2">
    <source>
        <dbReference type="Proteomes" id="UP000438760"/>
    </source>
</evidence>
<dbReference type="Proteomes" id="UP000438760">
    <property type="component" value="Unassembled WGS sequence"/>
</dbReference>
<dbReference type="EMBL" id="WMJX01000012">
    <property type="protein sequence ID" value="MTG97976.1"/>
    <property type="molecule type" value="Genomic_DNA"/>
</dbReference>
<protein>
    <submittedName>
        <fullName evidence="1">Alpha/beta hydrolase</fullName>
    </submittedName>
</protein>
<dbReference type="InterPro" id="IPR029058">
    <property type="entry name" value="AB_hydrolase_fold"/>
</dbReference>
<dbReference type="Gene3D" id="3.40.50.1820">
    <property type="entry name" value="alpha/beta hydrolase"/>
    <property type="match status" value="1"/>
</dbReference>